<dbReference type="InterPro" id="IPR036890">
    <property type="entry name" value="HATPase_C_sf"/>
</dbReference>
<accession>A0AB39JAI2</accession>
<proteinExistence type="predicted"/>
<evidence type="ECO:0000259" key="1">
    <source>
        <dbReference type="Pfam" id="PF02518"/>
    </source>
</evidence>
<name>A0AB39JAI2_9BACT</name>
<dbReference type="RefSeq" id="WP_369000330.1">
    <property type="nucleotide sequence ID" value="NZ_CP158487.1"/>
</dbReference>
<keyword evidence="2" id="KW-0067">ATP-binding</keyword>
<feature type="domain" description="Histidine kinase/HSP90-like ATPase" evidence="1">
    <location>
        <begin position="23"/>
        <end position="102"/>
    </location>
</feature>
<protein>
    <submittedName>
        <fullName evidence="2">ATP-binding protein</fullName>
    </submittedName>
</protein>
<keyword evidence="2" id="KW-0547">Nucleotide-binding</keyword>
<reference evidence="2" key="1">
    <citation type="submission" date="2024-06" db="EMBL/GenBank/DDBJ databases">
        <authorList>
            <person name="Atkinson C."/>
            <person name="McLean J."/>
            <person name="Gallagher L."/>
            <person name="Bor B."/>
            <person name="Mougous J."/>
        </authorList>
    </citation>
    <scope>NUCLEOTIDE SEQUENCE</scope>
    <source>
        <strain evidence="2">TM7-074</strain>
    </source>
</reference>
<dbReference type="EMBL" id="CP158487">
    <property type="protein sequence ID" value="XDN89761.1"/>
    <property type="molecule type" value="Genomic_DNA"/>
</dbReference>
<dbReference type="Gene3D" id="3.30.565.10">
    <property type="entry name" value="Histidine kinase-like ATPase, C-terminal domain"/>
    <property type="match status" value="1"/>
</dbReference>
<dbReference type="SUPFAM" id="SSF55874">
    <property type="entry name" value="ATPase domain of HSP90 chaperone/DNA topoisomerase II/histidine kinase"/>
    <property type="match status" value="1"/>
</dbReference>
<dbReference type="GO" id="GO:0005524">
    <property type="term" value="F:ATP binding"/>
    <property type="evidence" value="ECO:0007669"/>
    <property type="project" value="UniProtKB-KW"/>
</dbReference>
<sequence length="666" mass="76787">MSKVFIQGVINNIKAKSTPYTPITEAITNAIDAIDKSGRNDGEIHIRIIRNPQFVSTDDDKLADVTSVEISDNGIGFNKENCDSFDTIYSQLKRSIGGKGFGRFFYLRHFNDVHIESTFIEDGKYKHRSFDFGKQYNVIVNDKVSNLPSASETGTILRLLNIKGVKLDKDPEIISHRILEQILSYFSDPSYTCPQIIFEDDALDAPIVLNGQIGTRDDSLIQLKKSDTFTVKGTKLRYKMFKILKPRNQKSKIILTARNQAVTEKSLDVYIPDFCSDFTEDVLVDGEKKSRNYIIRFYVQGEYLEDNVTVERDSFNFGEKYNPLYPVSGEDIEKAISEIAKKEFEGVVSLRSKVKREKFEKYAQSNIWYKPYIDDIEFETIKANPTKDDIELILHKAKYERDLEIKQNISQLTSKNKNYIEAQSNAKKLIREVKDASYSDLAQYIAFRKSILELFKKTLEWNNLGEYDTEKAVHDIIFPTKSDSNDTVYDGHNLWIIDEGLNLTQYLSSDKNIFKENKDRPDIAAFHYGVSYREGNDSRSNPVSVFEFKRPGRYDFSNLSSREDPVSQIVRYVNNIRNGNCNTPAGRAIKVSDNTPFYGYIIADANTRVKEWLECEKNFKPTPDGDGWYYLQDNINLQIKFITWDKLLKDATVRHRIFFEKLGLEG</sequence>
<evidence type="ECO:0000313" key="2">
    <source>
        <dbReference type="EMBL" id="XDN89761.1"/>
    </source>
</evidence>
<gene>
    <name evidence="2" type="ORF">TM074_03610</name>
</gene>
<dbReference type="AlphaFoldDB" id="A0AB39JAI2"/>
<organism evidence="2">
    <name type="scientific">Candidatus Nanosynbacter sp. TM7-074</name>
    <dbReference type="NCBI Taxonomy" id="3158573"/>
    <lineage>
        <taxon>Bacteria</taxon>
        <taxon>Candidatus Saccharimonadota</taxon>
        <taxon>Candidatus Saccharimonadia</taxon>
        <taxon>Candidatus Nanosynbacterales</taxon>
        <taxon>Candidatus Nanosynbacteraceae</taxon>
        <taxon>Candidatus Nanosynbacter</taxon>
    </lineage>
</organism>
<dbReference type="Pfam" id="PF02518">
    <property type="entry name" value="HATPase_c"/>
    <property type="match status" value="1"/>
</dbReference>
<dbReference type="InterPro" id="IPR003594">
    <property type="entry name" value="HATPase_dom"/>
</dbReference>